<dbReference type="InterPro" id="IPR047589">
    <property type="entry name" value="DUF11_rpt"/>
</dbReference>
<proteinExistence type="predicted"/>
<dbReference type="AlphaFoldDB" id="A0A1U7IZW3"/>
<evidence type="ECO:0000313" key="2">
    <source>
        <dbReference type="EMBL" id="OKH44569.1"/>
    </source>
</evidence>
<feature type="domain" description="DUF11" evidence="1">
    <location>
        <begin position="253"/>
        <end position="370"/>
    </location>
</feature>
<dbReference type="STRING" id="549789.NIES30_22045"/>
<evidence type="ECO:0000259" key="1">
    <source>
        <dbReference type="Pfam" id="PF01345"/>
    </source>
</evidence>
<comment type="caution">
    <text evidence="2">The sequence shown here is derived from an EMBL/GenBank/DDBJ whole genome shotgun (WGS) entry which is preliminary data.</text>
</comment>
<reference evidence="2 3" key="1">
    <citation type="submission" date="2016-11" db="EMBL/GenBank/DDBJ databases">
        <title>Draft Genome Sequences of Nine Cyanobacterial Strains from Diverse Habitats.</title>
        <authorList>
            <person name="Zhu T."/>
            <person name="Hou S."/>
            <person name="Lu X."/>
            <person name="Hess W.R."/>
        </authorList>
    </citation>
    <scope>NUCLEOTIDE SEQUENCE [LARGE SCALE GENOMIC DNA]</scope>
    <source>
        <strain evidence="2 3">NIES-30</strain>
    </source>
</reference>
<sequence>MLRLARSGSGGRPRKRLGYLLGFGLALGLSLTLTAPLVAQPSPEPSLSNQVTYTYSVGNGPATWTGSSSVALGLNLVDPFGQLLGCGGSLLPNYMGFTVALYEPLPGDPLQTELGALVSLTPTELPNNPNNNVPGGLAPNTINANPYNLSAQGTYNFLFDAARGQVDVGRTYLLVVTPPAGTAYLQRRLKLQIIGNSGGVITYRATSLDGQPITATGATQIDQQTVQVNDAAQAGLQLSALTLVTTLCNSRQMQLTKSGDRAVAQPGDTVIYRVVVRNQTDIALQTIAFTDTLPLGFRLVAGSARAAIADQTYPVQVSQSNSTVEFQVDSAASLPVGEALSLVYAAQLTPDAARGTGRNSALVTARRSDTGALLRDGPASHRLRIDPGLLSDCGTLIGRVFEDLNFDGEQQTGEPGLPNAVIFLDDGNRITTDERGIFSLANVLPGYRSGTLDPLSVPGYELAPNRVFIERNSASRLVHLAPGGLVRMNFGVQPQAQLGGGQNE</sequence>
<dbReference type="InterPro" id="IPR001434">
    <property type="entry name" value="OmcB-like_DUF11"/>
</dbReference>
<organism evidence="2 3">
    <name type="scientific">Phormidium tenue NIES-30</name>
    <dbReference type="NCBI Taxonomy" id="549789"/>
    <lineage>
        <taxon>Bacteria</taxon>
        <taxon>Bacillati</taxon>
        <taxon>Cyanobacteriota</taxon>
        <taxon>Cyanophyceae</taxon>
        <taxon>Oscillatoriophycideae</taxon>
        <taxon>Oscillatoriales</taxon>
        <taxon>Oscillatoriaceae</taxon>
        <taxon>Phormidium</taxon>
    </lineage>
</organism>
<dbReference type="EMBL" id="MRCG01000022">
    <property type="protein sequence ID" value="OKH44569.1"/>
    <property type="molecule type" value="Genomic_DNA"/>
</dbReference>
<dbReference type="NCBIfam" id="TIGR01451">
    <property type="entry name" value="B_ant_repeat"/>
    <property type="match status" value="1"/>
</dbReference>
<evidence type="ECO:0000313" key="3">
    <source>
        <dbReference type="Proteomes" id="UP000185557"/>
    </source>
</evidence>
<name>A0A1U7IZW3_9CYAN</name>
<dbReference type="Gene3D" id="2.60.40.10">
    <property type="entry name" value="Immunoglobulins"/>
    <property type="match status" value="1"/>
</dbReference>
<dbReference type="InterPro" id="IPR013783">
    <property type="entry name" value="Ig-like_fold"/>
</dbReference>
<keyword evidence="3" id="KW-1185">Reference proteome</keyword>
<gene>
    <name evidence="2" type="ORF">NIES30_22045</name>
</gene>
<accession>A0A1U7IZW3</accession>
<protein>
    <recommendedName>
        <fullName evidence="1">DUF11 domain-containing protein</fullName>
    </recommendedName>
</protein>
<dbReference type="Pfam" id="PF01345">
    <property type="entry name" value="DUF11"/>
    <property type="match status" value="1"/>
</dbReference>
<dbReference type="Proteomes" id="UP000185557">
    <property type="component" value="Unassembled WGS sequence"/>
</dbReference>
<dbReference type="Gene3D" id="2.60.40.740">
    <property type="match status" value="1"/>
</dbReference>
<dbReference type="SUPFAM" id="SSF117074">
    <property type="entry name" value="Hypothetical protein PA1324"/>
    <property type="match status" value="1"/>
</dbReference>